<name>A0A1H0L5I9_9SPHI</name>
<evidence type="ECO:0000313" key="2">
    <source>
        <dbReference type="Proteomes" id="UP000183200"/>
    </source>
</evidence>
<accession>A0A1H0L5I9</accession>
<evidence type="ECO:0000313" key="1">
    <source>
        <dbReference type="EMBL" id="SDO63498.1"/>
    </source>
</evidence>
<organism evidence="1 2">
    <name type="scientific">Pedobacter steynii</name>
    <dbReference type="NCBI Taxonomy" id="430522"/>
    <lineage>
        <taxon>Bacteria</taxon>
        <taxon>Pseudomonadati</taxon>
        <taxon>Bacteroidota</taxon>
        <taxon>Sphingobacteriia</taxon>
        <taxon>Sphingobacteriales</taxon>
        <taxon>Sphingobacteriaceae</taxon>
        <taxon>Pedobacter</taxon>
    </lineage>
</organism>
<keyword evidence="2" id="KW-1185">Reference proteome</keyword>
<gene>
    <name evidence="1" type="ORF">SAMN05421820_11759</name>
</gene>
<proteinExistence type="predicted"/>
<protein>
    <submittedName>
        <fullName evidence="1">Uncharacterized protein</fullName>
    </submittedName>
</protein>
<dbReference type="AlphaFoldDB" id="A0A1H0L5I9"/>
<dbReference type="EMBL" id="FNGY01000017">
    <property type="protein sequence ID" value="SDO63498.1"/>
    <property type="molecule type" value="Genomic_DNA"/>
</dbReference>
<dbReference type="Proteomes" id="UP000183200">
    <property type="component" value="Unassembled WGS sequence"/>
</dbReference>
<sequence>MILQITQRNEYQDHDRFITIKKQIYSNEK</sequence>
<reference evidence="2" key="1">
    <citation type="submission" date="2016-10" db="EMBL/GenBank/DDBJ databases">
        <authorList>
            <person name="Varghese N."/>
            <person name="Submissions S."/>
        </authorList>
    </citation>
    <scope>NUCLEOTIDE SEQUENCE [LARGE SCALE GENOMIC DNA]</scope>
    <source>
        <strain evidence="2">DSM 19110</strain>
    </source>
</reference>